<dbReference type="InterPro" id="IPR052345">
    <property type="entry name" value="Rad_response_metalloprotease"/>
</dbReference>
<dbReference type="STRING" id="426128.SAMN05660297_01511"/>
<feature type="domain" description="IrrE N-terminal-like" evidence="1">
    <location>
        <begin position="50"/>
        <end position="163"/>
    </location>
</feature>
<accession>A0A1I0C6V8</accession>
<evidence type="ECO:0000313" key="3">
    <source>
        <dbReference type="Proteomes" id="UP000199568"/>
    </source>
</evidence>
<name>A0A1I0C6V8_9FIRM</name>
<dbReference type="Gene3D" id="1.10.10.2910">
    <property type="match status" value="1"/>
</dbReference>
<evidence type="ECO:0000313" key="2">
    <source>
        <dbReference type="EMBL" id="SET15250.1"/>
    </source>
</evidence>
<gene>
    <name evidence="2" type="ORF">SAMN05660297_01511</name>
</gene>
<evidence type="ECO:0000259" key="1">
    <source>
        <dbReference type="Pfam" id="PF06114"/>
    </source>
</evidence>
<dbReference type="Proteomes" id="UP000199568">
    <property type="component" value="Unassembled WGS sequence"/>
</dbReference>
<dbReference type="RefSeq" id="WP_170834730.1">
    <property type="nucleotide sequence ID" value="NZ_FOHU01000005.1"/>
</dbReference>
<dbReference type="PANTHER" id="PTHR43236">
    <property type="entry name" value="ANTITOXIN HIGA1"/>
    <property type="match status" value="1"/>
</dbReference>
<reference evidence="2 3" key="1">
    <citation type="submission" date="2016-10" db="EMBL/GenBank/DDBJ databases">
        <authorList>
            <person name="de Groot N.N."/>
        </authorList>
    </citation>
    <scope>NUCLEOTIDE SEQUENCE [LARGE SCALE GENOMIC DNA]</scope>
    <source>
        <strain evidence="2 3">DSM 18979</strain>
    </source>
</reference>
<sequence>MKKILLKVPRRQRSIEIARDFLKSKGNPCVPIPVEQHLMELSTLIKFRDEEEEGFGVMEASGRYRIYVNTSIIQGRDLWTYAHELAHIVLGHYDDFDYKQLSDRCLYYLDQEADYFVSEYLMPQYGFEDYFFFKGRPKYFNPQYIGTLKNFFGVSWTAMILRLHTLNYQDYKKSKEYIKDYKKKRKKLFYCKKS</sequence>
<dbReference type="Pfam" id="PF06114">
    <property type="entry name" value="Peptidase_M78"/>
    <property type="match status" value="1"/>
</dbReference>
<dbReference type="InterPro" id="IPR010359">
    <property type="entry name" value="IrrE_HExxH"/>
</dbReference>
<organism evidence="2 3">
    <name type="scientific">Natronincola peptidivorans</name>
    <dbReference type="NCBI Taxonomy" id="426128"/>
    <lineage>
        <taxon>Bacteria</taxon>
        <taxon>Bacillati</taxon>
        <taxon>Bacillota</taxon>
        <taxon>Clostridia</taxon>
        <taxon>Peptostreptococcales</taxon>
        <taxon>Natronincolaceae</taxon>
        <taxon>Natronincola</taxon>
    </lineage>
</organism>
<proteinExistence type="predicted"/>
<keyword evidence="3" id="KW-1185">Reference proteome</keyword>
<dbReference type="EMBL" id="FOHU01000005">
    <property type="protein sequence ID" value="SET15250.1"/>
    <property type="molecule type" value="Genomic_DNA"/>
</dbReference>
<dbReference type="AlphaFoldDB" id="A0A1I0C6V8"/>
<dbReference type="PANTHER" id="PTHR43236:SF1">
    <property type="entry name" value="BLL7220 PROTEIN"/>
    <property type="match status" value="1"/>
</dbReference>
<protein>
    <recommendedName>
        <fullName evidence="1">IrrE N-terminal-like domain-containing protein</fullName>
    </recommendedName>
</protein>